<dbReference type="EMBL" id="CAXKWB010010698">
    <property type="protein sequence ID" value="CAL4098926.1"/>
    <property type="molecule type" value="Genomic_DNA"/>
</dbReference>
<name>A0AAV2QSD8_MEGNR</name>
<proteinExistence type="predicted"/>
<feature type="region of interest" description="Disordered" evidence="1">
    <location>
        <begin position="102"/>
        <end position="142"/>
    </location>
</feature>
<feature type="non-terminal residue" evidence="2">
    <location>
        <position position="1"/>
    </location>
</feature>
<dbReference type="AlphaFoldDB" id="A0AAV2QSD8"/>
<dbReference type="Proteomes" id="UP001497623">
    <property type="component" value="Unassembled WGS sequence"/>
</dbReference>
<protein>
    <submittedName>
        <fullName evidence="2">Uncharacterized protein</fullName>
    </submittedName>
</protein>
<feature type="region of interest" description="Disordered" evidence="1">
    <location>
        <begin position="1"/>
        <end position="30"/>
    </location>
</feature>
<feature type="compositionally biased region" description="Polar residues" evidence="1">
    <location>
        <begin position="122"/>
        <end position="142"/>
    </location>
</feature>
<evidence type="ECO:0000256" key="1">
    <source>
        <dbReference type="SAM" id="MobiDB-lite"/>
    </source>
</evidence>
<feature type="region of interest" description="Disordered" evidence="1">
    <location>
        <begin position="50"/>
        <end position="69"/>
    </location>
</feature>
<accession>A0AAV2QSD8</accession>
<evidence type="ECO:0000313" key="3">
    <source>
        <dbReference type="Proteomes" id="UP001497623"/>
    </source>
</evidence>
<reference evidence="2 3" key="1">
    <citation type="submission" date="2024-05" db="EMBL/GenBank/DDBJ databases">
        <authorList>
            <person name="Wallberg A."/>
        </authorList>
    </citation>
    <scope>NUCLEOTIDE SEQUENCE [LARGE SCALE GENOMIC DNA]</scope>
</reference>
<evidence type="ECO:0000313" key="2">
    <source>
        <dbReference type="EMBL" id="CAL4098926.1"/>
    </source>
</evidence>
<comment type="caution">
    <text evidence="2">The sequence shown here is derived from an EMBL/GenBank/DDBJ whole genome shotgun (WGS) entry which is preliminary data.</text>
</comment>
<sequence length="142" mass="15305">QEGECGIANNGSPGLLKPVAEQQSSHKSNKILKHVQFPGEDDAYILDEVSSQKTMETEAGPSSPRMCVGFQDTEVSDAGFSEAGPSSLVLVCDINIQQQDATMEEHNHSDHNAAGPSYYNGPMSNISQDMGQMERTSSTQEQ</sequence>
<gene>
    <name evidence="2" type="ORF">MNOR_LOCUS16357</name>
</gene>
<keyword evidence="3" id="KW-1185">Reference proteome</keyword>
<organism evidence="2 3">
    <name type="scientific">Meganyctiphanes norvegica</name>
    <name type="common">Northern krill</name>
    <name type="synonym">Thysanopoda norvegica</name>
    <dbReference type="NCBI Taxonomy" id="48144"/>
    <lineage>
        <taxon>Eukaryota</taxon>
        <taxon>Metazoa</taxon>
        <taxon>Ecdysozoa</taxon>
        <taxon>Arthropoda</taxon>
        <taxon>Crustacea</taxon>
        <taxon>Multicrustacea</taxon>
        <taxon>Malacostraca</taxon>
        <taxon>Eumalacostraca</taxon>
        <taxon>Eucarida</taxon>
        <taxon>Euphausiacea</taxon>
        <taxon>Euphausiidae</taxon>
        <taxon>Meganyctiphanes</taxon>
    </lineage>
</organism>